<proteinExistence type="predicted"/>
<dbReference type="AlphaFoldDB" id="A0A0E9T5E5"/>
<reference evidence="1" key="1">
    <citation type="submission" date="2014-11" db="EMBL/GenBank/DDBJ databases">
        <authorList>
            <person name="Amaro Gonzalez C."/>
        </authorList>
    </citation>
    <scope>NUCLEOTIDE SEQUENCE</scope>
</reference>
<accession>A0A0E9T5E5</accession>
<name>A0A0E9T5E5_ANGAN</name>
<protein>
    <submittedName>
        <fullName evidence="1">Uncharacterized protein</fullName>
    </submittedName>
</protein>
<evidence type="ECO:0000313" key="1">
    <source>
        <dbReference type="EMBL" id="JAH48215.1"/>
    </source>
</evidence>
<dbReference type="EMBL" id="GBXM01060362">
    <property type="protein sequence ID" value="JAH48215.1"/>
    <property type="molecule type" value="Transcribed_RNA"/>
</dbReference>
<sequence>MLIIEKSCSYILQSGRGNSELLFQIAYYQEQILVWGGRHSQCSREVSLKAFSHCIFVICGM</sequence>
<reference evidence="1" key="2">
    <citation type="journal article" date="2015" name="Fish Shellfish Immunol.">
        <title>Early steps in the European eel (Anguilla anguilla)-Vibrio vulnificus interaction in the gills: Role of the RtxA13 toxin.</title>
        <authorList>
            <person name="Callol A."/>
            <person name="Pajuelo D."/>
            <person name="Ebbesson L."/>
            <person name="Teles M."/>
            <person name="MacKenzie S."/>
            <person name="Amaro C."/>
        </authorList>
    </citation>
    <scope>NUCLEOTIDE SEQUENCE</scope>
</reference>
<organism evidence="1">
    <name type="scientific">Anguilla anguilla</name>
    <name type="common">European freshwater eel</name>
    <name type="synonym">Muraena anguilla</name>
    <dbReference type="NCBI Taxonomy" id="7936"/>
    <lineage>
        <taxon>Eukaryota</taxon>
        <taxon>Metazoa</taxon>
        <taxon>Chordata</taxon>
        <taxon>Craniata</taxon>
        <taxon>Vertebrata</taxon>
        <taxon>Euteleostomi</taxon>
        <taxon>Actinopterygii</taxon>
        <taxon>Neopterygii</taxon>
        <taxon>Teleostei</taxon>
        <taxon>Anguilliformes</taxon>
        <taxon>Anguillidae</taxon>
        <taxon>Anguilla</taxon>
    </lineage>
</organism>